<dbReference type="GO" id="GO:0030148">
    <property type="term" value="P:sphingolipid biosynthetic process"/>
    <property type="evidence" value="ECO:0007669"/>
    <property type="project" value="TreeGrafter"/>
</dbReference>
<evidence type="ECO:0000256" key="10">
    <source>
        <dbReference type="ARBA" id="ARBA00023136"/>
    </source>
</evidence>
<proteinExistence type="inferred from homology"/>
<evidence type="ECO:0000256" key="1">
    <source>
        <dbReference type="ARBA" id="ARBA00004141"/>
    </source>
</evidence>
<keyword evidence="6 14" id="KW-0812">Transmembrane</keyword>
<reference evidence="16" key="2">
    <citation type="submission" date="2020-12" db="EMBL/GenBank/DDBJ databases">
        <title>New Spironucleus salmonicida genome in near-complete chromosomes.</title>
        <authorList>
            <person name="Xu F."/>
            <person name="Kurt Z."/>
            <person name="Jimenez-Gonzalez A."/>
            <person name="Astvaldsson A."/>
            <person name="Andersson J.O."/>
            <person name="Svard S.G."/>
        </authorList>
    </citation>
    <scope>NUCLEOTIDE SEQUENCE</scope>
    <source>
        <strain evidence="16">ATCC 50377</strain>
    </source>
</reference>
<gene>
    <name evidence="15" type="ORF">SS50377_12395</name>
    <name evidence="16" type="ORF">SS50377_26898</name>
</gene>
<evidence type="ECO:0000256" key="6">
    <source>
        <dbReference type="ARBA" id="ARBA00022692"/>
    </source>
</evidence>
<evidence type="ECO:0000256" key="9">
    <source>
        <dbReference type="ARBA" id="ARBA00023098"/>
    </source>
</evidence>
<comment type="catalytic activity">
    <reaction evidence="13">
        <text>a very-long-chain (3R)-3-hydroxyacyl-CoA = a very-long-chain (2E)-enoyl-CoA + H2O</text>
        <dbReference type="Rhea" id="RHEA:45812"/>
        <dbReference type="ChEBI" id="CHEBI:15377"/>
        <dbReference type="ChEBI" id="CHEBI:83728"/>
        <dbReference type="ChEBI" id="CHEBI:85440"/>
        <dbReference type="EC" id="4.2.1.134"/>
    </reaction>
</comment>
<keyword evidence="8 14" id="KW-1133">Transmembrane helix</keyword>
<dbReference type="GO" id="GO:0030497">
    <property type="term" value="P:fatty acid elongation"/>
    <property type="evidence" value="ECO:0007669"/>
    <property type="project" value="TreeGrafter"/>
</dbReference>
<keyword evidence="5" id="KW-0444">Lipid biosynthesis</keyword>
<evidence type="ECO:0000256" key="5">
    <source>
        <dbReference type="ARBA" id="ARBA00022516"/>
    </source>
</evidence>
<dbReference type="PANTHER" id="PTHR11035">
    <property type="entry name" value="VERY-LONG-CHAIN (3R)-3-HYDROXYACYL-COA DEHYDRATASE"/>
    <property type="match status" value="1"/>
</dbReference>
<keyword evidence="7" id="KW-0276">Fatty acid metabolism</keyword>
<keyword evidence="9" id="KW-0443">Lipid metabolism</keyword>
<dbReference type="Proteomes" id="UP000018208">
    <property type="component" value="Unassembled WGS sequence"/>
</dbReference>
<dbReference type="Pfam" id="PF04387">
    <property type="entry name" value="PTPLA"/>
    <property type="match status" value="1"/>
</dbReference>
<accession>V6M2E3</accession>
<dbReference type="EMBL" id="KI546040">
    <property type="protein sequence ID" value="EST47409.1"/>
    <property type="molecule type" value="Genomic_DNA"/>
</dbReference>
<feature type="transmembrane region" description="Helical" evidence="14">
    <location>
        <begin position="73"/>
        <end position="92"/>
    </location>
</feature>
<evidence type="ECO:0000256" key="8">
    <source>
        <dbReference type="ARBA" id="ARBA00022989"/>
    </source>
</evidence>
<dbReference type="EMBL" id="AUWU02000007">
    <property type="protein sequence ID" value="KAH0570614.1"/>
    <property type="molecule type" value="Genomic_DNA"/>
</dbReference>
<evidence type="ECO:0000256" key="4">
    <source>
        <dbReference type="ARBA" id="ARBA00013122"/>
    </source>
</evidence>
<evidence type="ECO:0000313" key="17">
    <source>
        <dbReference type="Proteomes" id="UP000018208"/>
    </source>
</evidence>
<keyword evidence="12" id="KW-0456">Lyase</keyword>
<keyword evidence="10 14" id="KW-0472">Membrane</keyword>
<comment type="subcellular location">
    <subcellularLocation>
        <location evidence="1">Membrane</location>
        <topology evidence="1">Multi-pass membrane protein</topology>
    </subcellularLocation>
</comment>
<dbReference type="PANTHER" id="PTHR11035:SF3">
    <property type="entry name" value="VERY-LONG-CHAIN (3R)-3-HYDROXYACYL-COA DEHYDRATASE"/>
    <property type="match status" value="1"/>
</dbReference>
<evidence type="ECO:0000313" key="16">
    <source>
        <dbReference type="EMBL" id="KAH0570614.1"/>
    </source>
</evidence>
<reference evidence="15 16" key="1">
    <citation type="journal article" date="2014" name="PLoS Genet.">
        <title>The Genome of Spironucleus salmonicida Highlights a Fish Pathogen Adapted to Fluctuating Environments.</title>
        <authorList>
            <person name="Xu F."/>
            <person name="Jerlstrom-Hultqvist J."/>
            <person name="Einarsson E."/>
            <person name="Astvaldsson A."/>
            <person name="Svard S.G."/>
            <person name="Andersson J.O."/>
        </authorList>
    </citation>
    <scope>NUCLEOTIDE SEQUENCE</scope>
    <source>
        <strain evidence="16">ATCC 50377</strain>
    </source>
</reference>
<feature type="transmembrane region" description="Helical" evidence="14">
    <location>
        <begin position="113"/>
        <end position="136"/>
    </location>
</feature>
<dbReference type="UniPathway" id="UPA00094"/>
<evidence type="ECO:0000256" key="12">
    <source>
        <dbReference type="ARBA" id="ARBA00023239"/>
    </source>
</evidence>
<name>V6M2E3_9EUKA</name>
<evidence type="ECO:0000313" key="15">
    <source>
        <dbReference type="EMBL" id="EST47409.1"/>
    </source>
</evidence>
<keyword evidence="11" id="KW-0275">Fatty acid biosynthesis</keyword>
<organism evidence="15">
    <name type="scientific">Spironucleus salmonicida</name>
    <dbReference type="NCBI Taxonomy" id="348837"/>
    <lineage>
        <taxon>Eukaryota</taxon>
        <taxon>Metamonada</taxon>
        <taxon>Diplomonadida</taxon>
        <taxon>Hexamitidae</taxon>
        <taxon>Hexamitinae</taxon>
        <taxon>Spironucleus</taxon>
    </lineage>
</organism>
<evidence type="ECO:0000256" key="2">
    <source>
        <dbReference type="ARBA" id="ARBA00005194"/>
    </source>
</evidence>
<dbReference type="VEuPathDB" id="GiardiaDB:SS50377_26898"/>
<dbReference type="GO" id="GO:0005789">
    <property type="term" value="C:endoplasmic reticulum membrane"/>
    <property type="evidence" value="ECO:0007669"/>
    <property type="project" value="TreeGrafter"/>
</dbReference>
<dbReference type="OrthoDB" id="46988at2759"/>
<dbReference type="GO" id="GO:0042761">
    <property type="term" value="P:very long-chain fatty acid biosynthetic process"/>
    <property type="evidence" value="ECO:0007669"/>
    <property type="project" value="TreeGrafter"/>
</dbReference>
<comment type="similarity">
    <text evidence="3">Belongs to the very long-chain fatty acids dehydratase HACD family.</text>
</comment>
<evidence type="ECO:0000256" key="11">
    <source>
        <dbReference type="ARBA" id="ARBA00023160"/>
    </source>
</evidence>
<feature type="transmembrane region" description="Helical" evidence="14">
    <location>
        <begin position="148"/>
        <end position="168"/>
    </location>
</feature>
<dbReference type="GO" id="GO:0102158">
    <property type="term" value="F:very-long-chain (3R)-3-hydroxyacyl-CoA dehydratase activity"/>
    <property type="evidence" value="ECO:0007669"/>
    <property type="project" value="UniProtKB-EC"/>
</dbReference>
<dbReference type="EC" id="4.2.1.134" evidence="4"/>
<sequence length="182" mass="21728">MKLKSLYLALYNRVNVIGWLIIFFMNLTNPIQCCKILTFFQLFMVMDVLHAILKFTSSKPLIVFIQIASRVYLIAIFAQNYPIYCIFWRLMVGAWASAEVVRYQYYSFQTLKWLRYSAFLLLYPIGVFFGEIPLIYQHFQRQFNVLDLIALLIYVPGFPLLFKHMLIARKRVLKQRKQEQSQ</sequence>
<comment type="pathway">
    <text evidence="2">Lipid metabolism; fatty acid biosynthesis.</text>
</comment>
<evidence type="ECO:0000256" key="3">
    <source>
        <dbReference type="ARBA" id="ARBA00007811"/>
    </source>
</evidence>
<keyword evidence="17" id="KW-1185">Reference proteome</keyword>
<protein>
    <recommendedName>
        <fullName evidence="4">very-long-chain (3R)-3-hydroxyacyl-CoA dehydratase</fullName>
        <ecNumber evidence="4">4.2.1.134</ecNumber>
    </recommendedName>
</protein>
<evidence type="ECO:0000256" key="14">
    <source>
        <dbReference type="SAM" id="Phobius"/>
    </source>
</evidence>
<evidence type="ECO:0000256" key="7">
    <source>
        <dbReference type="ARBA" id="ARBA00022832"/>
    </source>
</evidence>
<dbReference type="InterPro" id="IPR007482">
    <property type="entry name" value="Tyr_Pase-like_PTPLA"/>
</dbReference>
<evidence type="ECO:0000256" key="13">
    <source>
        <dbReference type="ARBA" id="ARBA00036671"/>
    </source>
</evidence>
<dbReference type="AlphaFoldDB" id="V6M2E3"/>